<feature type="signal peptide" evidence="1">
    <location>
        <begin position="1"/>
        <end position="25"/>
    </location>
</feature>
<accession>A0ABR1Z3H4</accession>
<dbReference type="Proteomes" id="UP001492380">
    <property type="component" value="Unassembled WGS sequence"/>
</dbReference>
<name>A0ABR1Z3H4_9PEZI</name>
<keyword evidence="3" id="KW-1185">Reference proteome</keyword>
<gene>
    <name evidence="2" type="ORF">HDK90DRAFT_25565</name>
</gene>
<feature type="chain" id="PRO_5046694915" evidence="1">
    <location>
        <begin position="26"/>
        <end position="195"/>
    </location>
</feature>
<dbReference type="EMBL" id="JBBWRZ010000001">
    <property type="protein sequence ID" value="KAK8246943.1"/>
    <property type="molecule type" value="Genomic_DNA"/>
</dbReference>
<evidence type="ECO:0000313" key="3">
    <source>
        <dbReference type="Proteomes" id="UP001492380"/>
    </source>
</evidence>
<comment type="caution">
    <text evidence="2">The sequence shown here is derived from an EMBL/GenBank/DDBJ whole genome shotgun (WGS) entry which is preliminary data.</text>
</comment>
<dbReference type="Pfam" id="PF12296">
    <property type="entry name" value="HsbA"/>
    <property type="match status" value="1"/>
</dbReference>
<evidence type="ECO:0000256" key="1">
    <source>
        <dbReference type="SAM" id="SignalP"/>
    </source>
</evidence>
<protein>
    <submittedName>
        <fullName evidence="2">Uncharacterized protein</fullName>
    </submittedName>
</protein>
<keyword evidence="1" id="KW-0732">Signal</keyword>
<proteinExistence type="predicted"/>
<organism evidence="2 3">
    <name type="scientific">Phyllosticta capitalensis</name>
    <dbReference type="NCBI Taxonomy" id="121624"/>
    <lineage>
        <taxon>Eukaryota</taxon>
        <taxon>Fungi</taxon>
        <taxon>Dikarya</taxon>
        <taxon>Ascomycota</taxon>
        <taxon>Pezizomycotina</taxon>
        <taxon>Dothideomycetes</taxon>
        <taxon>Dothideomycetes incertae sedis</taxon>
        <taxon>Botryosphaeriales</taxon>
        <taxon>Phyllostictaceae</taxon>
        <taxon>Phyllosticta</taxon>
    </lineage>
</organism>
<sequence length="195" mass="20595">MRVFFLAVLFPIALLLSLAPRASIANDSSRAADAILSDIYQVSSLLASLTRQVTPLSITPAPPASSIQSIRFALQDLTAQMETSNLRASSAPQLDDAASAAIANAIADLKDAAFAALGAIESRRMVFDAASAPGAMLGFVSARRFVRADLVALREATTDFGGNLTTKLVRGVRIAAPLVVGDLHWHFTRVIDVMS</sequence>
<dbReference type="InterPro" id="IPR021054">
    <property type="entry name" value="Cell_wall_mannoprotein_1"/>
</dbReference>
<reference evidence="2 3" key="1">
    <citation type="submission" date="2024-04" db="EMBL/GenBank/DDBJ databases">
        <title>Phyllosticta paracitricarpa is synonymous to the EU quarantine fungus P. citricarpa based on phylogenomic analyses.</title>
        <authorList>
            <consortium name="Lawrence Berkeley National Laboratory"/>
            <person name="Van Ingen-Buijs V.A."/>
            <person name="Van Westerhoven A.C."/>
            <person name="Haridas S."/>
            <person name="Skiadas P."/>
            <person name="Martin F."/>
            <person name="Groenewald J.Z."/>
            <person name="Crous P.W."/>
            <person name="Seidl M.F."/>
        </authorList>
    </citation>
    <scope>NUCLEOTIDE SEQUENCE [LARGE SCALE GENOMIC DNA]</scope>
    <source>
        <strain evidence="2 3">CBS 123374</strain>
    </source>
</reference>
<evidence type="ECO:0000313" key="2">
    <source>
        <dbReference type="EMBL" id="KAK8246943.1"/>
    </source>
</evidence>